<dbReference type="InParanoid" id="A0A2K2D0M1"/>
<protein>
    <submittedName>
        <fullName evidence="2 3">Uncharacterized protein</fullName>
    </submittedName>
</protein>
<gene>
    <name evidence="2" type="ORF">BRADI_3g32605v3</name>
</gene>
<accession>A0A2K2D0M1</accession>
<evidence type="ECO:0000313" key="4">
    <source>
        <dbReference type="Proteomes" id="UP000008810"/>
    </source>
</evidence>
<dbReference type="EnsemblPlants" id="PNT67832">
    <property type="protein sequence ID" value="PNT67832"/>
    <property type="gene ID" value="BRADI_3g32605v3"/>
</dbReference>
<feature type="compositionally biased region" description="Gly residues" evidence="1">
    <location>
        <begin position="8"/>
        <end position="21"/>
    </location>
</feature>
<reference evidence="2 3" key="1">
    <citation type="journal article" date="2010" name="Nature">
        <title>Genome sequencing and analysis of the model grass Brachypodium distachyon.</title>
        <authorList>
            <consortium name="International Brachypodium Initiative"/>
        </authorList>
    </citation>
    <scope>NUCLEOTIDE SEQUENCE [LARGE SCALE GENOMIC DNA]</scope>
    <source>
        <strain evidence="2 3">Bd21</strain>
    </source>
</reference>
<organism evidence="2">
    <name type="scientific">Brachypodium distachyon</name>
    <name type="common">Purple false brome</name>
    <name type="synonym">Trachynia distachya</name>
    <dbReference type="NCBI Taxonomy" id="15368"/>
    <lineage>
        <taxon>Eukaryota</taxon>
        <taxon>Viridiplantae</taxon>
        <taxon>Streptophyta</taxon>
        <taxon>Embryophyta</taxon>
        <taxon>Tracheophyta</taxon>
        <taxon>Spermatophyta</taxon>
        <taxon>Magnoliopsida</taxon>
        <taxon>Liliopsida</taxon>
        <taxon>Poales</taxon>
        <taxon>Poaceae</taxon>
        <taxon>BOP clade</taxon>
        <taxon>Pooideae</taxon>
        <taxon>Stipodae</taxon>
        <taxon>Brachypodieae</taxon>
        <taxon>Brachypodium</taxon>
    </lineage>
</organism>
<feature type="compositionally biased region" description="Basic and acidic residues" evidence="1">
    <location>
        <begin position="47"/>
        <end position="63"/>
    </location>
</feature>
<dbReference type="Proteomes" id="UP000008810">
    <property type="component" value="Chromosome 3"/>
</dbReference>
<proteinExistence type="predicted"/>
<feature type="region of interest" description="Disordered" evidence="1">
    <location>
        <begin position="1"/>
        <end position="65"/>
    </location>
</feature>
<sequence>MAARARGGEGGEGARAGGWGAGKRREGRGTAGFGLRFPSSMGSSGRGTREHEHDDVGNERNREEEEIVQKFMGQTRTEDKWTPHFSPKFGTTLGDLFGQKAHFVCLGLPIRMFFLDQHVRLS</sequence>
<evidence type="ECO:0000313" key="2">
    <source>
        <dbReference type="EMBL" id="PNT67832.1"/>
    </source>
</evidence>
<dbReference type="AlphaFoldDB" id="A0A2K2D0M1"/>
<reference evidence="2" key="2">
    <citation type="submission" date="2017-06" db="EMBL/GenBank/DDBJ databases">
        <title>WGS assembly of Brachypodium distachyon.</title>
        <authorList>
            <consortium name="The International Brachypodium Initiative"/>
            <person name="Lucas S."/>
            <person name="Harmon-Smith M."/>
            <person name="Lail K."/>
            <person name="Tice H."/>
            <person name="Grimwood J."/>
            <person name="Bruce D."/>
            <person name="Barry K."/>
            <person name="Shu S."/>
            <person name="Lindquist E."/>
            <person name="Wang M."/>
            <person name="Pitluck S."/>
            <person name="Vogel J.P."/>
            <person name="Garvin D.F."/>
            <person name="Mockler T.C."/>
            <person name="Schmutz J."/>
            <person name="Rokhsar D."/>
            <person name="Bevan M.W."/>
        </authorList>
    </citation>
    <scope>NUCLEOTIDE SEQUENCE</scope>
    <source>
        <strain evidence="2">Bd21</strain>
    </source>
</reference>
<dbReference type="Gramene" id="PNT67832">
    <property type="protein sequence ID" value="PNT67832"/>
    <property type="gene ID" value="BRADI_3g32605v3"/>
</dbReference>
<reference evidence="3" key="3">
    <citation type="submission" date="2018-08" db="UniProtKB">
        <authorList>
            <consortium name="EnsemblPlants"/>
        </authorList>
    </citation>
    <scope>IDENTIFICATION</scope>
    <source>
        <strain evidence="3">cv. Bd21</strain>
    </source>
</reference>
<dbReference type="EMBL" id="CM000882">
    <property type="protein sequence ID" value="PNT67832.1"/>
    <property type="molecule type" value="Genomic_DNA"/>
</dbReference>
<evidence type="ECO:0000256" key="1">
    <source>
        <dbReference type="SAM" id="MobiDB-lite"/>
    </source>
</evidence>
<evidence type="ECO:0000313" key="3">
    <source>
        <dbReference type="EnsemblPlants" id="PNT67832"/>
    </source>
</evidence>
<name>A0A2K2D0M1_BRADI</name>
<keyword evidence="4" id="KW-1185">Reference proteome</keyword>